<dbReference type="Gene3D" id="3.40.50.1000">
    <property type="entry name" value="HAD superfamily/HAD-like"/>
    <property type="match status" value="1"/>
</dbReference>
<keyword evidence="2" id="KW-1185">Reference proteome</keyword>
<dbReference type="NCBIfam" id="TIGR01509">
    <property type="entry name" value="HAD-SF-IA-v3"/>
    <property type="match status" value="1"/>
</dbReference>
<comment type="caution">
    <text evidence="1">The sequence shown here is derived from an EMBL/GenBank/DDBJ whole genome shotgun (WGS) entry which is preliminary data.</text>
</comment>
<sequence>MDIPATKAVRIEELAFDGFLIDMDGTLIDTTAAITRHWADMDVLKIVAPEFATWDSLVLAWHKILRLPLPEPELLITAESVQNGKPDPACYNLGREILRLNNKAPDILVVEDSPAGIRAGKAANCWVVGLLTSHSKEQIAAAGPDWIIQDLTSVKVLKKHEGKVIIELHSRA</sequence>
<dbReference type="InterPro" id="IPR036412">
    <property type="entry name" value="HAD-like_sf"/>
</dbReference>
<dbReference type="GO" id="GO:0050308">
    <property type="term" value="F:sugar-phosphatase activity"/>
    <property type="evidence" value="ECO:0007669"/>
    <property type="project" value="TreeGrafter"/>
</dbReference>
<evidence type="ECO:0000313" key="1">
    <source>
        <dbReference type="EMBL" id="GJC83267.1"/>
    </source>
</evidence>
<proteinExistence type="predicted"/>
<dbReference type="PANTHER" id="PTHR43481">
    <property type="entry name" value="FRUCTOSE-1-PHOSPHATE PHOSPHATASE"/>
    <property type="match status" value="1"/>
</dbReference>
<dbReference type="PANTHER" id="PTHR43481:SF4">
    <property type="entry name" value="GLYCEROL-1-PHOSPHATE PHOSPHOHYDROLASE 1-RELATED"/>
    <property type="match status" value="1"/>
</dbReference>
<dbReference type="Pfam" id="PF00702">
    <property type="entry name" value="Hydrolase"/>
    <property type="match status" value="1"/>
</dbReference>
<dbReference type="InterPro" id="IPR023214">
    <property type="entry name" value="HAD_sf"/>
</dbReference>
<evidence type="ECO:0000313" key="2">
    <source>
        <dbReference type="Proteomes" id="UP001055172"/>
    </source>
</evidence>
<dbReference type="AlphaFoldDB" id="A0AA37GMQ2"/>
<dbReference type="SUPFAM" id="SSF56784">
    <property type="entry name" value="HAD-like"/>
    <property type="match status" value="1"/>
</dbReference>
<accession>A0AA37GMQ2</accession>
<dbReference type="EMBL" id="BPPX01000011">
    <property type="protein sequence ID" value="GJC83267.1"/>
    <property type="molecule type" value="Genomic_DNA"/>
</dbReference>
<protein>
    <submittedName>
        <fullName evidence="1">2-deoxyglucose-6-phosphate phosphatase 1</fullName>
    </submittedName>
</protein>
<gene>
    <name evidence="1" type="ORF">ColLi_06105</name>
</gene>
<reference evidence="1 2" key="1">
    <citation type="submission" date="2021-07" db="EMBL/GenBank/DDBJ databases">
        <title>Genome data of Colletotrichum spaethianum.</title>
        <authorList>
            <person name="Utami Y.D."/>
            <person name="Hiruma K."/>
        </authorList>
    </citation>
    <scope>NUCLEOTIDE SEQUENCE [LARGE SCALE GENOMIC DNA]</scope>
    <source>
        <strain evidence="1 2">MAFF 242679</strain>
    </source>
</reference>
<dbReference type="InterPro" id="IPR006439">
    <property type="entry name" value="HAD-SF_hydro_IA"/>
</dbReference>
<dbReference type="Proteomes" id="UP001055172">
    <property type="component" value="Unassembled WGS sequence"/>
</dbReference>
<organism evidence="1 2">
    <name type="scientific">Colletotrichum liriopes</name>
    <dbReference type="NCBI Taxonomy" id="708192"/>
    <lineage>
        <taxon>Eukaryota</taxon>
        <taxon>Fungi</taxon>
        <taxon>Dikarya</taxon>
        <taxon>Ascomycota</taxon>
        <taxon>Pezizomycotina</taxon>
        <taxon>Sordariomycetes</taxon>
        <taxon>Hypocreomycetidae</taxon>
        <taxon>Glomerellales</taxon>
        <taxon>Glomerellaceae</taxon>
        <taxon>Colletotrichum</taxon>
        <taxon>Colletotrichum spaethianum species complex</taxon>
    </lineage>
</organism>
<name>A0AA37GMQ2_9PEZI</name>
<dbReference type="InterPro" id="IPR051806">
    <property type="entry name" value="HAD-like_SPP"/>
</dbReference>